<keyword evidence="2" id="KW-0547">Nucleotide-binding</keyword>
<sequence length="211" mass="23436">MQVEPLNDTERMLALAENMLDRYGIISRQAVIAENIPGGFPSMQTLCRSMEDSGRIMRGRFVEGLGGAQFAERLTIDRLRDLATQATQTRHYTPVALSANDPANVWGNLLPWPAHPATLVPTRRAGALVVVSGGKLLLYLAQGGKKMLVWQEKEELLAPEVFHALTTALRREPRLRFTLTEVNDLPVRQTPMFTLLREAGFSSSPQGLDWG</sequence>
<dbReference type="Pfam" id="PF23234">
    <property type="entry name" value="WHD_4th_Lhr"/>
    <property type="match status" value="1"/>
</dbReference>
<dbReference type="GO" id="GO:0004386">
    <property type="term" value="F:helicase activity"/>
    <property type="evidence" value="ECO:0007669"/>
    <property type="project" value="UniProtKB-KW"/>
</dbReference>
<dbReference type="InterPro" id="IPR055367">
    <property type="entry name" value="WH4_Lhr"/>
</dbReference>
<dbReference type="EMBL" id="UGBT01000002">
    <property type="protein sequence ID" value="STH73940.1"/>
    <property type="molecule type" value="Genomic_DNA"/>
</dbReference>
<evidence type="ECO:0000313" key="3">
    <source>
        <dbReference type="Proteomes" id="UP000254428"/>
    </source>
</evidence>
<feature type="domain" description="Large helicase-related protein winged-helix" evidence="1">
    <location>
        <begin position="7"/>
        <end position="89"/>
    </location>
</feature>
<dbReference type="Proteomes" id="UP000254428">
    <property type="component" value="Unassembled WGS sequence"/>
</dbReference>
<name>A0A2X8CH23_ECOLX</name>
<dbReference type="GO" id="GO:0016787">
    <property type="term" value="F:hydrolase activity"/>
    <property type="evidence" value="ECO:0007669"/>
    <property type="project" value="UniProtKB-KW"/>
</dbReference>
<reference evidence="2 3" key="1">
    <citation type="submission" date="2018-06" db="EMBL/GenBank/DDBJ databases">
        <authorList>
            <consortium name="Pathogen Informatics"/>
            <person name="Doyle S."/>
        </authorList>
    </citation>
    <scope>NUCLEOTIDE SEQUENCE [LARGE SCALE GENOMIC DNA]</scope>
    <source>
        <strain evidence="2 3">NCTC11341</strain>
    </source>
</reference>
<gene>
    <name evidence="2" type="primary">lhr_2</name>
    <name evidence="2" type="ORF">NCTC11341_05660</name>
</gene>
<evidence type="ECO:0000313" key="2">
    <source>
        <dbReference type="EMBL" id="STH73940.1"/>
    </source>
</evidence>
<evidence type="ECO:0000259" key="1">
    <source>
        <dbReference type="Pfam" id="PF23234"/>
    </source>
</evidence>
<keyword evidence="2" id="KW-0378">Hydrolase</keyword>
<dbReference type="EC" id="3.6.1.-" evidence="2"/>
<organism evidence="2 3">
    <name type="scientific">Escherichia coli</name>
    <dbReference type="NCBI Taxonomy" id="562"/>
    <lineage>
        <taxon>Bacteria</taxon>
        <taxon>Pseudomonadati</taxon>
        <taxon>Pseudomonadota</taxon>
        <taxon>Gammaproteobacteria</taxon>
        <taxon>Enterobacterales</taxon>
        <taxon>Enterobacteriaceae</taxon>
        <taxon>Escherichia</taxon>
    </lineage>
</organism>
<proteinExistence type="predicted"/>
<accession>A0A2X8CH23</accession>
<dbReference type="AlphaFoldDB" id="A0A2X8CH23"/>
<protein>
    <submittedName>
        <fullName evidence="2">ATP-dependent helicase</fullName>
        <ecNumber evidence="2">3.6.1.-</ecNumber>
    </submittedName>
</protein>
<keyword evidence="2" id="KW-0347">Helicase</keyword>
<keyword evidence="2" id="KW-0067">ATP-binding</keyword>